<evidence type="ECO:0000313" key="2">
    <source>
        <dbReference type="EMBL" id="SVA92961.1"/>
    </source>
</evidence>
<keyword evidence="1" id="KW-0812">Transmembrane</keyword>
<keyword evidence="1" id="KW-0472">Membrane</keyword>
<organism evidence="2">
    <name type="scientific">marine metagenome</name>
    <dbReference type="NCBI Taxonomy" id="408172"/>
    <lineage>
        <taxon>unclassified sequences</taxon>
        <taxon>metagenomes</taxon>
        <taxon>ecological metagenomes</taxon>
    </lineage>
</organism>
<feature type="transmembrane region" description="Helical" evidence="1">
    <location>
        <begin position="6"/>
        <end position="25"/>
    </location>
</feature>
<sequence>MNKWIGISLGALVGVSHIGMIGFIATRNNNKLPALNIPVTPYSSYVASVSEDGYKISYSANDPKVMITTEDVVKPSGFLGLGKKTTQIVREYTMDGAEHHGGPVSSPTAWIDPSAQGAGQEPSDKTIACIKAIGSAEGTGRLVGTSVGAAAAPTVSSIPFVGWVVAGWVAMFGGEQGAEIGGNMAQDLNKNC</sequence>
<dbReference type="AlphaFoldDB" id="A0A381ZVF9"/>
<protein>
    <submittedName>
        <fullName evidence="2">Uncharacterized protein</fullName>
    </submittedName>
</protein>
<gene>
    <name evidence="2" type="ORF">METZ01_LOCUS145815</name>
</gene>
<keyword evidence="1" id="KW-1133">Transmembrane helix</keyword>
<reference evidence="2" key="1">
    <citation type="submission" date="2018-05" db="EMBL/GenBank/DDBJ databases">
        <authorList>
            <person name="Lanie J.A."/>
            <person name="Ng W.-L."/>
            <person name="Kazmierczak K.M."/>
            <person name="Andrzejewski T.M."/>
            <person name="Davidsen T.M."/>
            <person name="Wayne K.J."/>
            <person name="Tettelin H."/>
            <person name="Glass J.I."/>
            <person name="Rusch D."/>
            <person name="Podicherti R."/>
            <person name="Tsui H.-C.T."/>
            <person name="Winkler M.E."/>
        </authorList>
    </citation>
    <scope>NUCLEOTIDE SEQUENCE</scope>
</reference>
<proteinExistence type="predicted"/>
<evidence type="ECO:0000256" key="1">
    <source>
        <dbReference type="SAM" id="Phobius"/>
    </source>
</evidence>
<dbReference type="EMBL" id="UINC01022735">
    <property type="protein sequence ID" value="SVA92961.1"/>
    <property type="molecule type" value="Genomic_DNA"/>
</dbReference>
<accession>A0A381ZVF9</accession>
<name>A0A381ZVF9_9ZZZZ</name>